<comment type="similarity">
    <text evidence="3">Belongs to the acetyltransferase family. RimJ subfamily.</text>
</comment>
<evidence type="ECO:0000256" key="2">
    <source>
        <dbReference type="ARBA" id="ARBA00023315"/>
    </source>
</evidence>
<sequence>LWMKFNPKFWNQGYATETITRLLQSCFEEHQLHRVEAGCAVENHASKKVLEKCGFIVEGIQRKNLPLKTGWSDNYEFGILVEEWNK</sequence>
<evidence type="ECO:0000313" key="6">
    <source>
        <dbReference type="Proteomes" id="UP001194729"/>
    </source>
</evidence>
<dbReference type="PANTHER" id="PTHR43792:SF8">
    <property type="entry name" value="[RIBOSOMAL PROTEIN US5]-ALANINE N-ACETYLTRANSFERASE"/>
    <property type="match status" value="1"/>
</dbReference>
<proteinExistence type="inferred from homology"/>
<dbReference type="InterPro" id="IPR016181">
    <property type="entry name" value="Acyl_CoA_acyltransferase"/>
</dbReference>
<dbReference type="Gene3D" id="3.40.630.30">
    <property type="match status" value="1"/>
</dbReference>
<dbReference type="InterPro" id="IPR051531">
    <property type="entry name" value="N-acetyltransferase"/>
</dbReference>
<comment type="caution">
    <text evidence="5">The sequence shown here is derived from an EMBL/GenBank/DDBJ whole genome shotgun (WGS) entry which is preliminary data.</text>
</comment>
<dbReference type="PROSITE" id="PS51186">
    <property type="entry name" value="GNAT"/>
    <property type="match status" value="1"/>
</dbReference>
<dbReference type="PANTHER" id="PTHR43792">
    <property type="entry name" value="GNAT FAMILY, PUTATIVE (AFU_ORTHOLOGUE AFUA_3G00765)-RELATED-RELATED"/>
    <property type="match status" value="1"/>
</dbReference>
<accession>A0ABS0A9Q9</accession>
<dbReference type="Proteomes" id="UP001194729">
    <property type="component" value="Unassembled WGS sequence"/>
</dbReference>
<evidence type="ECO:0000313" key="5">
    <source>
        <dbReference type="EMBL" id="MBF4985569.1"/>
    </source>
</evidence>
<feature type="domain" description="N-acetyltransferase" evidence="4">
    <location>
        <begin position="1"/>
        <end position="82"/>
    </location>
</feature>
<feature type="non-terminal residue" evidence="5">
    <location>
        <position position="1"/>
    </location>
</feature>
<name>A0ABS0A9Q9_9FLAO</name>
<dbReference type="Pfam" id="PF13302">
    <property type="entry name" value="Acetyltransf_3"/>
    <property type="match status" value="1"/>
</dbReference>
<keyword evidence="1" id="KW-0808">Transferase</keyword>
<organism evidence="5 6">
    <name type="scientific">Nonlabens mediterrranea</name>
    <dbReference type="NCBI Taxonomy" id="1419947"/>
    <lineage>
        <taxon>Bacteria</taxon>
        <taxon>Pseudomonadati</taxon>
        <taxon>Bacteroidota</taxon>
        <taxon>Flavobacteriia</taxon>
        <taxon>Flavobacteriales</taxon>
        <taxon>Flavobacteriaceae</taxon>
        <taxon>Nonlabens</taxon>
    </lineage>
</organism>
<dbReference type="InterPro" id="IPR000182">
    <property type="entry name" value="GNAT_dom"/>
</dbReference>
<gene>
    <name evidence="5" type="ORF">FNJ87_14940</name>
</gene>
<evidence type="ECO:0000259" key="4">
    <source>
        <dbReference type="PROSITE" id="PS51186"/>
    </source>
</evidence>
<dbReference type="SUPFAM" id="SSF55729">
    <property type="entry name" value="Acyl-CoA N-acyltransferases (Nat)"/>
    <property type="match status" value="1"/>
</dbReference>
<protein>
    <submittedName>
        <fullName evidence="5">GNAT family N-acetyltransferase</fullName>
    </submittedName>
</protein>
<dbReference type="EMBL" id="JADKYU010000785">
    <property type="protein sequence ID" value="MBF4985569.1"/>
    <property type="molecule type" value="Genomic_DNA"/>
</dbReference>
<keyword evidence="6" id="KW-1185">Reference proteome</keyword>
<reference evidence="5 6" key="1">
    <citation type="submission" date="2020-11" db="EMBL/GenBank/DDBJ databases">
        <title>P. mediterranea TC4 genome.</title>
        <authorList>
            <person name="Molmeret M."/>
        </authorList>
    </citation>
    <scope>NUCLEOTIDE SEQUENCE [LARGE SCALE GENOMIC DNA]</scope>
    <source>
        <strain evidence="5 6">TC4</strain>
    </source>
</reference>
<keyword evidence="2" id="KW-0012">Acyltransferase</keyword>
<evidence type="ECO:0000256" key="3">
    <source>
        <dbReference type="ARBA" id="ARBA00038502"/>
    </source>
</evidence>
<evidence type="ECO:0000256" key="1">
    <source>
        <dbReference type="ARBA" id="ARBA00022679"/>
    </source>
</evidence>